<evidence type="ECO:0008006" key="3">
    <source>
        <dbReference type="Google" id="ProtNLM"/>
    </source>
</evidence>
<keyword evidence="2" id="KW-1185">Reference proteome</keyword>
<evidence type="ECO:0000313" key="1">
    <source>
        <dbReference type="EMBL" id="BAR02293.1"/>
    </source>
</evidence>
<sequence length="51" mass="5795">MQRALIRIALASHLSGCFSDLPYFAGSCHNGVLWQRRNTLRRPENLGNPQK</sequence>
<reference evidence="1 2" key="1">
    <citation type="submission" date="2012-02" db="EMBL/GenBank/DDBJ databases">
        <title>Complete genome sequence of Bifidobacterium catenulatum JCM 1194.</title>
        <authorList>
            <person name="Toh H."/>
            <person name="Oshima K."/>
            <person name="Morita H."/>
            <person name="Hattori M."/>
        </authorList>
    </citation>
    <scope>NUCLEOTIDE SEQUENCE [LARGE SCALE GENOMIC DNA]</scope>
    <source>
        <strain evidence="1 2">JCM 1194</strain>
    </source>
</reference>
<dbReference type="EMBL" id="AP012325">
    <property type="protein sequence ID" value="BAR02293.1"/>
    <property type="molecule type" value="Genomic_DNA"/>
</dbReference>
<gene>
    <name evidence="1" type="ORF">BBCT_1325</name>
</gene>
<protein>
    <recommendedName>
        <fullName evidence="3">Lipoprotein</fullName>
    </recommendedName>
</protein>
<accession>A0ABM7EWG3</accession>
<proteinExistence type="predicted"/>
<organism evidence="1 2">
    <name type="scientific">Bifidobacterium catenulatum DSM 16992 = JCM 1194 = LMG 11043</name>
    <dbReference type="NCBI Taxonomy" id="566552"/>
    <lineage>
        <taxon>Bacteria</taxon>
        <taxon>Bacillati</taxon>
        <taxon>Actinomycetota</taxon>
        <taxon>Actinomycetes</taxon>
        <taxon>Bifidobacteriales</taxon>
        <taxon>Bifidobacteriaceae</taxon>
        <taxon>Bifidobacterium</taxon>
    </lineage>
</organism>
<evidence type="ECO:0000313" key="2">
    <source>
        <dbReference type="Proteomes" id="UP000035061"/>
    </source>
</evidence>
<name>A0ABM7EWG3_9BIFI</name>
<dbReference type="Proteomes" id="UP000035061">
    <property type="component" value="Chromosome"/>
</dbReference>